<dbReference type="GO" id="GO:0003723">
    <property type="term" value="F:RNA binding"/>
    <property type="evidence" value="ECO:0007669"/>
    <property type="project" value="InterPro"/>
</dbReference>
<dbReference type="EMBL" id="CP013747">
    <property type="protein sequence ID" value="ALV43265.1"/>
    <property type="molecule type" value="Genomic_DNA"/>
</dbReference>
<dbReference type="STRING" id="121292.AU252_20605"/>
<reference evidence="2 3" key="1">
    <citation type="submission" date="2015-12" db="EMBL/GenBank/DDBJ databases">
        <authorList>
            <person name="Shamseldin A."/>
            <person name="Moawad H."/>
            <person name="Abd El-Rahim W.M."/>
            <person name="Sadowsky M.J."/>
        </authorList>
    </citation>
    <scope>NUCLEOTIDE SEQUENCE [LARGE SCALE GENOMIC DNA]</scope>
    <source>
        <strain evidence="2 3">Ar51</strain>
    </source>
</reference>
<proteinExistence type="predicted"/>
<gene>
    <name evidence="2" type="ORF">AU252_20605</name>
</gene>
<evidence type="ECO:0000259" key="1">
    <source>
        <dbReference type="PROSITE" id="PS50921"/>
    </source>
</evidence>
<dbReference type="Pfam" id="PF03861">
    <property type="entry name" value="ANTAR"/>
    <property type="match status" value="1"/>
</dbReference>
<organism evidence="2">
    <name type="scientific">Pseudarthrobacter sulfonivorans</name>
    <dbReference type="NCBI Taxonomy" id="121292"/>
    <lineage>
        <taxon>Bacteria</taxon>
        <taxon>Bacillati</taxon>
        <taxon>Actinomycetota</taxon>
        <taxon>Actinomycetes</taxon>
        <taxon>Micrococcales</taxon>
        <taxon>Micrococcaceae</taxon>
        <taxon>Pseudarthrobacter</taxon>
    </lineage>
</organism>
<dbReference type="RefSeq" id="WP_058932308.1">
    <property type="nucleotide sequence ID" value="NZ_CP013747.1"/>
</dbReference>
<protein>
    <recommendedName>
        <fullName evidence="1">ANTAR domain-containing protein</fullName>
    </recommendedName>
</protein>
<dbReference type="InterPro" id="IPR005561">
    <property type="entry name" value="ANTAR"/>
</dbReference>
<dbReference type="PROSITE" id="PS50921">
    <property type="entry name" value="ANTAR"/>
    <property type="match status" value="1"/>
</dbReference>
<dbReference type="Proteomes" id="UP000065151">
    <property type="component" value="Chromosome"/>
</dbReference>
<dbReference type="AlphaFoldDB" id="A0A0U3RDE5"/>
<accession>A0A0U3RDE5</accession>
<name>A0A0U3RDE5_9MICC</name>
<evidence type="ECO:0000313" key="3">
    <source>
        <dbReference type="Proteomes" id="UP000065151"/>
    </source>
</evidence>
<dbReference type="Gene3D" id="1.10.10.10">
    <property type="entry name" value="Winged helix-like DNA-binding domain superfamily/Winged helix DNA-binding domain"/>
    <property type="match status" value="1"/>
</dbReference>
<dbReference type="SMART" id="SM01012">
    <property type="entry name" value="ANTAR"/>
    <property type="match status" value="1"/>
</dbReference>
<sequence length="130" mass="14248">MLSLLALRLHLEGQASAGMIFYSSRPHGFGWDAVAAAHALAAEASKGLRLVLRIVSLQETEENLRAAMASRTPTDLALGVIIGQERCSYDVALEWRFRASRTRNVSIRDLAAEIVAAADEPNPVRIHFDH</sequence>
<feature type="domain" description="ANTAR" evidence="1">
    <location>
        <begin position="54"/>
        <end position="115"/>
    </location>
</feature>
<evidence type="ECO:0000313" key="2">
    <source>
        <dbReference type="EMBL" id="ALV43265.1"/>
    </source>
</evidence>
<dbReference type="KEGG" id="psul:AU252_20605"/>
<dbReference type="InterPro" id="IPR036388">
    <property type="entry name" value="WH-like_DNA-bd_sf"/>
</dbReference>